<comment type="caution">
    <text evidence="1">The sequence shown here is derived from an EMBL/GenBank/DDBJ whole genome shotgun (WGS) entry which is preliminary data.</text>
</comment>
<protein>
    <submittedName>
        <fullName evidence="1">Uncharacterized protein</fullName>
    </submittedName>
</protein>
<keyword evidence="2" id="KW-1185">Reference proteome</keyword>
<reference evidence="1" key="1">
    <citation type="submission" date="2018-11" db="EMBL/GenBank/DDBJ databases">
        <authorList>
            <consortium name="Pathogen Informatics"/>
        </authorList>
    </citation>
    <scope>NUCLEOTIDE SEQUENCE</scope>
</reference>
<dbReference type="EMBL" id="CAAALY010065145">
    <property type="protein sequence ID" value="VEL23990.1"/>
    <property type="molecule type" value="Genomic_DNA"/>
</dbReference>
<evidence type="ECO:0000313" key="1">
    <source>
        <dbReference type="EMBL" id="VEL23990.1"/>
    </source>
</evidence>
<sequence length="77" mass="8603">MRTGHGRNCIPPRTKKHLGSTELRHCIWQASKVFVTPTTDSPLSGHSHKYARFLHANLASGDGVGNWVPIWCAHFLL</sequence>
<evidence type="ECO:0000313" key="2">
    <source>
        <dbReference type="Proteomes" id="UP000784294"/>
    </source>
</evidence>
<accession>A0A3S5FE99</accession>
<dbReference type="AlphaFoldDB" id="A0A3S5FE99"/>
<proteinExistence type="predicted"/>
<name>A0A3S5FE99_9PLAT</name>
<organism evidence="1 2">
    <name type="scientific">Protopolystoma xenopodis</name>
    <dbReference type="NCBI Taxonomy" id="117903"/>
    <lineage>
        <taxon>Eukaryota</taxon>
        <taxon>Metazoa</taxon>
        <taxon>Spiralia</taxon>
        <taxon>Lophotrochozoa</taxon>
        <taxon>Platyhelminthes</taxon>
        <taxon>Monogenea</taxon>
        <taxon>Polyopisthocotylea</taxon>
        <taxon>Polystomatidea</taxon>
        <taxon>Polystomatidae</taxon>
        <taxon>Protopolystoma</taxon>
    </lineage>
</organism>
<gene>
    <name evidence="1" type="ORF">PXEA_LOCUS17430</name>
</gene>
<dbReference type="Proteomes" id="UP000784294">
    <property type="component" value="Unassembled WGS sequence"/>
</dbReference>